<dbReference type="PROSITE" id="PS01180">
    <property type="entry name" value="CUB"/>
    <property type="match status" value="2"/>
</dbReference>
<evidence type="ECO:0000256" key="1">
    <source>
        <dbReference type="ARBA" id="ARBA00004613"/>
    </source>
</evidence>
<feature type="binding site" evidence="16">
    <location>
        <position position="236"/>
    </location>
    <ligand>
        <name>Ca(2+)</name>
        <dbReference type="ChEBI" id="CHEBI:29108"/>
        <label>3</label>
    </ligand>
</feature>
<dbReference type="FunFam" id="2.60.120.290:FF:000012">
    <property type="entry name" value="mannan-binding lectin serine protease 1 isoform X1"/>
    <property type="match status" value="1"/>
</dbReference>
<feature type="binding site" evidence="16">
    <location>
        <position position="285"/>
    </location>
    <ligand>
        <name>Ca(2+)</name>
        <dbReference type="ChEBI" id="CHEBI:29108"/>
        <label>3</label>
    </ligand>
</feature>
<feature type="disulfide bond" description="Interchain (between heavy and light chains)" evidence="14">
    <location>
        <begin position="454"/>
        <end position="591"/>
    </location>
</feature>
<feature type="disulfide bond" evidence="14">
    <location>
        <begin position="74"/>
        <end position="92"/>
    </location>
</feature>
<keyword evidence="4" id="KW-0399">Innate immunity</keyword>
<feature type="binding site" evidence="16">
    <location>
        <position position="122"/>
    </location>
    <ligand>
        <name>Ca(2+)</name>
        <dbReference type="ChEBI" id="CHEBI:29108"/>
        <label>1</label>
    </ligand>
</feature>
<feature type="binding site" evidence="16">
    <location>
        <position position="143"/>
    </location>
    <ligand>
        <name>Ca(2+)</name>
        <dbReference type="ChEBI" id="CHEBI:29108"/>
        <label>2</label>
    </ligand>
</feature>
<comment type="caution">
    <text evidence="23">The sequence shown here is derived from an EMBL/GenBank/DDBJ whole genome shotgun (WGS) entry which is preliminary data.</text>
</comment>
<dbReference type="Gene3D" id="2.10.70.10">
    <property type="entry name" value="Complement Module, domain 1"/>
    <property type="match status" value="2"/>
</dbReference>
<dbReference type="GO" id="GO:0005615">
    <property type="term" value="C:extracellular space"/>
    <property type="evidence" value="ECO:0007669"/>
    <property type="project" value="TreeGrafter"/>
</dbReference>
<dbReference type="Gene3D" id="2.10.25.10">
    <property type="entry name" value="Laminin"/>
    <property type="match status" value="1"/>
</dbReference>
<evidence type="ECO:0000256" key="11">
    <source>
        <dbReference type="ARBA" id="ARBA00023157"/>
    </source>
</evidence>
<feature type="domain" description="CUB" evidence="20">
    <location>
        <begin position="186"/>
        <end position="298"/>
    </location>
</feature>
<feature type="region of interest" description="Disordered" evidence="19">
    <location>
        <begin position="426"/>
        <end position="449"/>
    </location>
</feature>
<dbReference type="PANTHER" id="PTHR24255:SF13">
    <property type="entry name" value="MANNAN-BINDING LECTIN SERINE PROTEASE 1"/>
    <property type="match status" value="1"/>
</dbReference>
<evidence type="ECO:0000256" key="3">
    <source>
        <dbReference type="ARBA" id="ARBA00022536"/>
    </source>
</evidence>
<feature type="domain" description="Sushi" evidence="22">
    <location>
        <begin position="300"/>
        <end position="365"/>
    </location>
</feature>
<keyword evidence="10" id="KW-0391">Immunity</keyword>
<keyword evidence="12 15" id="KW-0379">Hydroxylation</keyword>
<dbReference type="GO" id="GO:0004252">
    <property type="term" value="F:serine-type endopeptidase activity"/>
    <property type="evidence" value="ECO:0007669"/>
    <property type="project" value="InterPro"/>
</dbReference>
<dbReference type="InterPro" id="IPR000859">
    <property type="entry name" value="CUB_dom"/>
</dbReference>
<evidence type="ECO:0000256" key="10">
    <source>
        <dbReference type="ARBA" id="ARBA00022859"/>
    </source>
</evidence>
<dbReference type="FunFam" id="2.60.120.290:FF:000006">
    <property type="entry name" value="Mannan-binding lectin serine protease 1"/>
    <property type="match status" value="1"/>
</dbReference>
<dbReference type="SMART" id="SM00032">
    <property type="entry name" value="CCP"/>
    <property type="match status" value="2"/>
</dbReference>
<dbReference type="InterPro" id="IPR043504">
    <property type="entry name" value="Peptidase_S1_PA_chymotrypsin"/>
</dbReference>
<evidence type="ECO:0000256" key="13">
    <source>
        <dbReference type="PIRSR" id="PIRSR001155-1"/>
    </source>
</evidence>
<dbReference type="InterPro" id="IPR024175">
    <property type="entry name" value="Pept_S1A_C1r/C1S/mannan-bd"/>
</dbReference>
<dbReference type="InterPro" id="IPR035914">
    <property type="entry name" value="Sperma_CUB_dom_sf"/>
</dbReference>
<keyword evidence="5 18" id="KW-0768">Sushi</keyword>
<evidence type="ECO:0000256" key="8">
    <source>
        <dbReference type="ARBA" id="ARBA00022801"/>
    </source>
</evidence>
<dbReference type="PROSITE" id="PS01187">
    <property type="entry name" value="EGF_CA"/>
    <property type="match status" value="1"/>
</dbReference>
<evidence type="ECO:0000313" key="23">
    <source>
        <dbReference type="EMBL" id="KAK2831065.1"/>
    </source>
</evidence>
<evidence type="ECO:0000256" key="17">
    <source>
        <dbReference type="PROSITE-ProRule" id="PRU00059"/>
    </source>
</evidence>
<dbReference type="FunFam" id="2.40.10.10:FF:000062">
    <property type="entry name" value="mannan-binding lectin serine protease 1 isoform X1"/>
    <property type="match status" value="1"/>
</dbReference>
<reference evidence="23" key="1">
    <citation type="submission" date="2023-08" db="EMBL/GenBank/DDBJ databases">
        <title>Pelteobagrus vachellii genome.</title>
        <authorList>
            <person name="Liu H."/>
        </authorList>
    </citation>
    <scope>NUCLEOTIDE SEQUENCE</scope>
    <source>
        <strain evidence="23">PRFRI_2022a</strain>
        <tissue evidence="23">Muscle</tissue>
    </source>
</reference>
<dbReference type="PROSITE" id="PS50923">
    <property type="entry name" value="SUSHI"/>
    <property type="match status" value="2"/>
</dbReference>
<evidence type="ECO:0000256" key="6">
    <source>
        <dbReference type="ARBA" id="ARBA00022670"/>
    </source>
</evidence>
<accession>A0AA88M5Z5</accession>
<evidence type="ECO:0000256" key="7">
    <source>
        <dbReference type="ARBA" id="ARBA00022737"/>
    </source>
</evidence>
<evidence type="ECO:0000259" key="22">
    <source>
        <dbReference type="PROSITE" id="PS50923"/>
    </source>
</evidence>
<dbReference type="InterPro" id="IPR009003">
    <property type="entry name" value="Peptidase_S1_PA"/>
</dbReference>
<feature type="binding site" evidence="16">
    <location>
        <position position="124"/>
    </location>
    <ligand>
        <name>Ca(2+)</name>
        <dbReference type="ChEBI" id="CHEBI:29108"/>
        <label>1</label>
    </ligand>
</feature>
<feature type="binding site" evidence="16">
    <location>
        <position position="160"/>
    </location>
    <ligand>
        <name>Ca(2+)</name>
        <dbReference type="ChEBI" id="CHEBI:29108"/>
        <label>2</label>
    </ligand>
</feature>
<dbReference type="Gene3D" id="2.40.10.10">
    <property type="entry name" value="Trypsin-like serine proteases"/>
    <property type="match status" value="1"/>
</dbReference>
<dbReference type="GO" id="GO:0006956">
    <property type="term" value="P:complement activation"/>
    <property type="evidence" value="ECO:0007669"/>
    <property type="project" value="InterPro"/>
</dbReference>
<feature type="modified residue" description="(3R)-3-hydroxyasparagine" evidence="15">
    <location>
        <position position="160"/>
    </location>
</feature>
<keyword evidence="2" id="KW-0964">Secreted</keyword>
<proteinExistence type="predicted"/>
<evidence type="ECO:0000256" key="18">
    <source>
        <dbReference type="PROSITE-ProRule" id="PRU00302"/>
    </source>
</evidence>
<protein>
    <recommendedName>
        <fullName evidence="25">Mannan-binding lectin serine protease 1</fullName>
    </recommendedName>
</protein>
<feature type="disulfide bond" evidence="14">
    <location>
        <begin position="398"/>
        <end position="427"/>
    </location>
</feature>
<keyword evidence="6" id="KW-0645">Protease</keyword>
<dbReference type="AlphaFoldDB" id="A0AA88M5Z5"/>
<evidence type="ECO:0000259" key="20">
    <source>
        <dbReference type="PROSITE" id="PS01180"/>
    </source>
</evidence>
<comment type="caution">
    <text evidence="18">Lacks conserved residue(s) required for the propagation of feature annotation.</text>
</comment>
<keyword evidence="3" id="KW-0245">EGF-like domain</keyword>
<feature type="binding site" evidence="16">
    <location>
        <position position="69"/>
    </location>
    <ligand>
        <name>Ca(2+)</name>
        <dbReference type="ChEBI" id="CHEBI:29108"/>
        <label>1</label>
    </ligand>
</feature>
<evidence type="ECO:0000256" key="9">
    <source>
        <dbReference type="ARBA" id="ARBA00022825"/>
    </source>
</evidence>
<comment type="subcellular location">
    <subcellularLocation>
        <location evidence="1">Secreted</location>
    </subcellularLocation>
</comment>
<dbReference type="SMART" id="SM00179">
    <property type="entry name" value="EGF_CA"/>
    <property type="match status" value="1"/>
</dbReference>
<dbReference type="EMBL" id="JAVHJS010000017">
    <property type="protein sequence ID" value="KAK2831065.1"/>
    <property type="molecule type" value="Genomic_DNA"/>
</dbReference>
<dbReference type="GO" id="GO:0032502">
    <property type="term" value="P:developmental process"/>
    <property type="evidence" value="ECO:0007669"/>
    <property type="project" value="UniProtKB-ARBA"/>
</dbReference>
<gene>
    <name evidence="23" type="ORF">Q7C36_016151</name>
</gene>
<dbReference type="InterPro" id="IPR001881">
    <property type="entry name" value="EGF-like_Ca-bd_dom"/>
</dbReference>
<dbReference type="PROSITE" id="PS50240">
    <property type="entry name" value="TRYPSIN_DOM"/>
    <property type="match status" value="1"/>
</dbReference>
<feature type="disulfide bond" evidence="14">
    <location>
        <begin position="330"/>
        <end position="363"/>
    </location>
</feature>
<dbReference type="InterPro" id="IPR000436">
    <property type="entry name" value="Sushi_SCR_CCP_dom"/>
</dbReference>
<feature type="domain" description="CUB" evidence="20">
    <location>
        <begin position="14"/>
        <end position="139"/>
    </location>
</feature>
<keyword evidence="11 14" id="KW-1015">Disulfide bond</keyword>
<organism evidence="23 24">
    <name type="scientific">Tachysurus vachellii</name>
    <name type="common">Darkbarbel catfish</name>
    <name type="synonym">Pelteobagrus vachellii</name>
    <dbReference type="NCBI Taxonomy" id="175792"/>
    <lineage>
        <taxon>Eukaryota</taxon>
        <taxon>Metazoa</taxon>
        <taxon>Chordata</taxon>
        <taxon>Craniata</taxon>
        <taxon>Vertebrata</taxon>
        <taxon>Euteleostomi</taxon>
        <taxon>Actinopterygii</taxon>
        <taxon>Neopterygii</taxon>
        <taxon>Teleostei</taxon>
        <taxon>Ostariophysi</taxon>
        <taxon>Siluriformes</taxon>
        <taxon>Bagridae</taxon>
        <taxon>Tachysurus</taxon>
    </lineage>
</organism>
<dbReference type="Pfam" id="PF00084">
    <property type="entry name" value="Sushi"/>
    <property type="match status" value="1"/>
</dbReference>
<dbReference type="GO" id="GO:0006508">
    <property type="term" value="P:proteolysis"/>
    <property type="evidence" value="ECO:0007669"/>
    <property type="project" value="UniProtKB-KW"/>
</dbReference>
<feature type="binding site" evidence="16">
    <location>
        <position position="140"/>
    </location>
    <ligand>
        <name>Ca(2+)</name>
        <dbReference type="ChEBI" id="CHEBI:29108"/>
        <label>2</label>
    </ligand>
</feature>
<feature type="disulfide bond" evidence="14">
    <location>
        <begin position="154"/>
        <end position="167"/>
    </location>
</feature>
<evidence type="ECO:0000313" key="24">
    <source>
        <dbReference type="Proteomes" id="UP001187315"/>
    </source>
</evidence>
<feature type="disulfide bond" evidence="14">
    <location>
        <begin position="243"/>
        <end position="261"/>
    </location>
</feature>
<evidence type="ECO:0008006" key="25">
    <source>
        <dbReference type="Google" id="ProtNLM"/>
    </source>
</evidence>
<evidence type="ECO:0000256" key="4">
    <source>
        <dbReference type="ARBA" id="ARBA00022588"/>
    </source>
</evidence>
<sequence>MDLRRITVSVLVLCVSAAWARVLLLTDMYGTMRSPGFPEPYPKDSEVRWNISVPEGYQIRLYFMHFDIEPSYLCEYDYVKVYSESEELAVFCGRENTDTERVPADDVILSPGNILSVAFGSDFSNEEHYSGFEAHYSAVDIDECRDKNDEVMACDHFCHNYIGGYYCSCRYGHQLHSDNRTCKVECSDSVYTEASGLITSADFPKPYPKSSDCLYRIKLDKGFSVTLEFDDVFDIEDHPDVTCPYDHIKIQAEERVFGPFCGDRSPGRIQTGSNIVSILFHSDNSGENLGWKLTYTSTGSECAAPTLPPNGHFEPLQSKYFFKEHITVTCDPGYSLQKDGEELNHYQIECRADGKWSSRVPLCRMIDCGPVDVSLGDVVYATNSSNRTTFGSRILYSCRTSPGEQITYTCDRSGVWRNEDGNKLPTCHPDLDNSTQSDSEFQSPSTTAKAQAACGEESRAFPSLQKRIVGGRAAFPGLFPWQVLLSVEDTSRVPTGRWFGSGALLSPSWVLTAAHVLRRPLRDMSVVPVAPAHVQATLGLTDVRDKSLAINRSIEMLILHPEFDPHNYNNDIALVKLGQDVVLTELVRPVCLPPPWVKGQARTPLPNTLGVVAGWGINIPNSSALNSSIIYDLGVVSEVLQYVKLPVVSQEECEDSYTSRSASYNITENMFCAGFYEGGRDTCLGDSGGGFVMKDPHSGRWVVQGLVSWGGPEGCGSRQVYGVYTRVANYATWLHKTMNTECWW</sequence>
<feature type="disulfide bond" evidence="14 17">
    <location>
        <begin position="186"/>
        <end position="213"/>
    </location>
</feature>
<feature type="binding site" evidence="16">
    <location>
        <position position="161"/>
    </location>
    <ligand>
        <name>Ca(2+)</name>
        <dbReference type="ChEBI" id="CHEBI:29108"/>
        <label>2</label>
    </ligand>
</feature>
<dbReference type="FunFam" id="2.10.25.10:FF:000059">
    <property type="entry name" value="Mannan-binding lectin serine protease 1"/>
    <property type="match status" value="1"/>
</dbReference>
<dbReference type="SUPFAM" id="SSF57196">
    <property type="entry name" value="EGF/Laminin"/>
    <property type="match status" value="1"/>
</dbReference>
<dbReference type="Pfam" id="PF00431">
    <property type="entry name" value="CUB"/>
    <property type="match status" value="2"/>
</dbReference>
<feature type="binding site" evidence="16">
    <location>
        <position position="283"/>
    </location>
    <ligand>
        <name>Ca(2+)</name>
        <dbReference type="ChEBI" id="CHEBI:29108"/>
        <label>3</label>
    </ligand>
</feature>
<evidence type="ECO:0000256" key="12">
    <source>
        <dbReference type="ARBA" id="ARBA00023278"/>
    </source>
</evidence>
<feature type="disulfide bond" evidence="14">
    <location>
        <begin position="169"/>
        <end position="182"/>
    </location>
</feature>
<dbReference type="SUPFAM" id="SSF50494">
    <property type="entry name" value="Trypsin-like serine proteases"/>
    <property type="match status" value="1"/>
</dbReference>
<dbReference type="PANTHER" id="PTHR24255">
    <property type="entry name" value="COMPLEMENT COMPONENT 1, S SUBCOMPONENT-RELATED"/>
    <property type="match status" value="1"/>
</dbReference>
<keyword evidence="8" id="KW-0378">Hydrolase</keyword>
<name>A0AA88M5Z5_TACVA</name>
<evidence type="ECO:0000256" key="14">
    <source>
        <dbReference type="PIRSR" id="PIRSR001155-2"/>
    </source>
</evidence>
<dbReference type="GO" id="GO:0045087">
    <property type="term" value="P:innate immune response"/>
    <property type="evidence" value="ECO:0007669"/>
    <property type="project" value="UniProtKB-KW"/>
</dbReference>
<dbReference type="CDD" id="cd00054">
    <property type="entry name" value="EGF_CA"/>
    <property type="match status" value="1"/>
</dbReference>
<dbReference type="PRINTS" id="PR00722">
    <property type="entry name" value="CHYMOTRYPSIN"/>
</dbReference>
<dbReference type="GO" id="GO:0005509">
    <property type="term" value="F:calcium ion binding"/>
    <property type="evidence" value="ECO:0007669"/>
    <property type="project" value="InterPro"/>
</dbReference>
<dbReference type="SMART" id="SM00042">
    <property type="entry name" value="CUB"/>
    <property type="match status" value="2"/>
</dbReference>
<evidence type="ECO:0000256" key="2">
    <source>
        <dbReference type="ARBA" id="ARBA00022525"/>
    </source>
</evidence>
<feature type="active site" description="Charge relay system" evidence="13">
    <location>
        <position position="515"/>
    </location>
</feature>
<feature type="domain" description="Sushi" evidence="22">
    <location>
        <begin position="366"/>
        <end position="429"/>
    </location>
</feature>
<dbReference type="Pfam" id="PF00089">
    <property type="entry name" value="Trypsin"/>
    <property type="match status" value="1"/>
</dbReference>
<evidence type="ECO:0000256" key="16">
    <source>
        <dbReference type="PIRSR" id="PIRSR001155-4"/>
    </source>
</evidence>
<keyword evidence="16" id="KW-0106">Calcium</keyword>
<dbReference type="CDD" id="cd00033">
    <property type="entry name" value="CCP"/>
    <property type="match status" value="1"/>
</dbReference>
<dbReference type="PIRSF" id="PIRSF001155">
    <property type="entry name" value="C1r_C1s_MASP"/>
    <property type="match status" value="1"/>
</dbReference>
<feature type="disulfide bond" evidence="14">
    <location>
        <begin position="683"/>
        <end position="715"/>
    </location>
</feature>
<dbReference type="Proteomes" id="UP001187315">
    <property type="component" value="Unassembled WGS sequence"/>
</dbReference>
<feature type="active site" description="Charge relay system" evidence="13">
    <location>
        <position position="687"/>
    </location>
</feature>
<dbReference type="CDD" id="cd00041">
    <property type="entry name" value="CUB"/>
    <property type="match status" value="2"/>
</dbReference>
<evidence type="ECO:0000256" key="5">
    <source>
        <dbReference type="ARBA" id="ARBA00022659"/>
    </source>
</evidence>
<feature type="compositionally biased region" description="Polar residues" evidence="19">
    <location>
        <begin position="432"/>
        <end position="449"/>
    </location>
</feature>
<dbReference type="SUPFAM" id="SSF49854">
    <property type="entry name" value="Spermadhesin, CUB domain"/>
    <property type="match status" value="2"/>
</dbReference>
<feature type="disulfide bond" evidence="14">
    <location>
        <begin position="302"/>
        <end position="350"/>
    </location>
</feature>
<feature type="binding site" evidence="16">
    <location>
        <position position="164"/>
    </location>
    <ligand>
        <name>Ca(2+)</name>
        <dbReference type="ChEBI" id="CHEBI:29108"/>
        <label>2</label>
    </ligand>
</feature>
<dbReference type="InterPro" id="IPR018097">
    <property type="entry name" value="EGF_Ca-bd_CS"/>
</dbReference>
<feature type="disulfide bond" evidence="14">
    <location>
        <begin position="653"/>
        <end position="672"/>
    </location>
</feature>
<dbReference type="SUPFAM" id="SSF57535">
    <property type="entry name" value="Complement control module/SCR domain"/>
    <property type="match status" value="2"/>
</dbReference>
<keyword evidence="7" id="KW-0677">Repeat</keyword>
<dbReference type="InterPro" id="IPR001254">
    <property type="entry name" value="Trypsin_dom"/>
</dbReference>
<dbReference type="CDD" id="cd00190">
    <property type="entry name" value="Tryp_SPc"/>
    <property type="match status" value="1"/>
</dbReference>
<comment type="PTM">
    <text evidence="15">The iron and 2-oxoglutarate dependent 3-hydroxylation of aspartate and asparagine is (R) stereospecific within EGF domains.</text>
</comment>
<feature type="binding site" evidence="16">
    <location>
        <position position="246"/>
    </location>
    <ligand>
        <name>Ca(2+)</name>
        <dbReference type="ChEBI" id="CHEBI:29108"/>
        <label>3</label>
    </ligand>
</feature>
<dbReference type="InterPro" id="IPR001314">
    <property type="entry name" value="Peptidase_S1A"/>
</dbReference>
<dbReference type="SMART" id="SM00020">
    <property type="entry name" value="Tryp_SPc"/>
    <property type="match status" value="1"/>
</dbReference>
<keyword evidence="24" id="KW-1185">Reference proteome</keyword>
<feature type="binding site" evidence="16">
    <location>
        <position position="77"/>
    </location>
    <ligand>
        <name>Ca(2+)</name>
        <dbReference type="ChEBI" id="CHEBI:29108"/>
        <label>1</label>
    </ligand>
</feature>
<keyword evidence="9" id="KW-0720">Serine protease</keyword>
<keyword evidence="16" id="KW-0479">Metal-binding</keyword>
<dbReference type="InterPro" id="IPR035976">
    <property type="entry name" value="Sushi/SCR/CCP_sf"/>
</dbReference>
<feature type="disulfide bond" evidence="14">
    <location>
        <begin position="144"/>
        <end position="158"/>
    </location>
</feature>
<feature type="active site" description="Charge relay system" evidence="13">
    <location>
        <position position="571"/>
    </location>
</feature>
<evidence type="ECO:0000256" key="19">
    <source>
        <dbReference type="SAM" id="MobiDB-lite"/>
    </source>
</evidence>
<feature type="disulfide bond" evidence="14">
    <location>
        <begin position="368"/>
        <end position="410"/>
    </location>
</feature>
<evidence type="ECO:0000256" key="15">
    <source>
        <dbReference type="PIRSR" id="PIRSR001155-3"/>
    </source>
</evidence>
<evidence type="ECO:0000259" key="21">
    <source>
        <dbReference type="PROSITE" id="PS50240"/>
    </source>
</evidence>
<dbReference type="Gene3D" id="2.60.120.290">
    <property type="entry name" value="Spermadhesin, CUB domain"/>
    <property type="match status" value="2"/>
</dbReference>
<feature type="domain" description="Peptidase S1" evidence="21">
    <location>
        <begin position="468"/>
        <end position="739"/>
    </location>
</feature>